<evidence type="ECO:0000256" key="1">
    <source>
        <dbReference type="SAM" id="MobiDB-lite"/>
    </source>
</evidence>
<dbReference type="RefSeq" id="WP_226610060.1">
    <property type="nucleotide sequence ID" value="NZ_JAJAQI010000026.1"/>
</dbReference>
<evidence type="ECO:0000313" key="3">
    <source>
        <dbReference type="Proteomes" id="UP001139311"/>
    </source>
</evidence>
<dbReference type="Proteomes" id="UP001139311">
    <property type="component" value="Unassembled WGS sequence"/>
</dbReference>
<feature type="compositionally biased region" description="Low complexity" evidence="1">
    <location>
        <begin position="27"/>
        <end position="39"/>
    </location>
</feature>
<keyword evidence="3" id="KW-1185">Reference proteome</keyword>
<accession>A0A9X1IF72</accession>
<protein>
    <submittedName>
        <fullName evidence="2">Uncharacterized protein</fullName>
    </submittedName>
</protein>
<organism evidence="2 3">
    <name type="scientific">Roseicella aerolata</name>
    <dbReference type="NCBI Taxonomy" id="2883479"/>
    <lineage>
        <taxon>Bacteria</taxon>
        <taxon>Pseudomonadati</taxon>
        <taxon>Pseudomonadota</taxon>
        <taxon>Alphaproteobacteria</taxon>
        <taxon>Acetobacterales</taxon>
        <taxon>Roseomonadaceae</taxon>
        <taxon>Roseicella</taxon>
    </lineage>
</organism>
<comment type="caution">
    <text evidence="2">The sequence shown here is derived from an EMBL/GenBank/DDBJ whole genome shotgun (WGS) entry which is preliminary data.</text>
</comment>
<evidence type="ECO:0000313" key="2">
    <source>
        <dbReference type="EMBL" id="MCB4823392.1"/>
    </source>
</evidence>
<dbReference type="AlphaFoldDB" id="A0A9X1IF72"/>
<proteinExistence type="predicted"/>
<feature type="region of interest" description="Disordered" evidence="1">
    <location>
        <begin position="1"/>
        <end position="94"/>
    </location>
</feature>
<dbReference type="EMBL" id="JAJAQI010000026">
    <property type="protein sequence ID" value="MCB4823392.1"/>
    <property type="molecule type" value="Genomic_DNA"/>
</dbReference>
<feature type="compositionally biased region" description="Basic and acidic residues" evidence="1">
    <location>
        <begin position="56"/>
        <end position="94"/>
    </location>
</feature>
<sequence>MPNVKGKGTGEPGWTGEEKRRGAPNTGDAGAAGEAAPKAGYGGGDRAATESAAARTDQDSREADREAHSQGRKPGEHGKAGDAAKGGERTPKAG</sequence>
<gene>
    <name evidence="2" type="ORF">LHA35_16795</name>
</gene>
<reference evidence="2" key="1">
    <citation type="submission" date="2021-10" db="EMBL/GenBank/DDBJ databases">
        <title>Roseicella aerolatum sp. nov., isolated from aerosols of e-waste dismantling site.</title>
        <authorList>
            <person name="Qin T."/>
        </authorList>
    </citation>
    <scope>NUCLEOTIDE SEQUENCE</scope>
    <source>
        <strain evidence="2">GB24</strain>
    </source>
</reference>
<name>A0A9X1IF72_9PROT</name>